<proteinExistence type="predicted"/>
<name>A0A7X0H6B2_9BACT</name>
<evidence type="ECO:0000313" key="6">
    <source>
        <dbReference type="EMBL" id="MBB6430103.1"/>
    </source>
</evidence>
<dbReference type="PROSITE" id="PS01124">
    <property type="entry name" value="HTH_ARAC_FAMILY_2"/>
    <property type="match status" value="1"/>
</dbReference>
<sequence length="290" mass="33030">MDIPLITYRPREPREQNLEVIDLQQINRDRHRMSHDPTQPHRLDFHLLVYVEAGRGEHFIDFARHPFGPGSFIFVSRSQVNAFDFTDEPRGRAVVFTDGFADETQVNTRASLFSPMQIASNPGPVFQPDDDLLERACSVLAELEHEATRQAPDSMIVILLFAALLRILDRGRPVEGRSDISRDQREDLSRFIELLHDHHASTRDASYYADQLSMTYKTLNALCKRAAGQTAKQMIDSYVVLEVKRRLALEKPSIQALAYELGFEDASNFSKYFKRCAGLTPAEFMKNSAG</sequence>
<dbReference type="Proteomes" id="UP000541810">
    <property type="component" value="Unassembled WGS sequence"/>
</dbReference>
<gene>
    <name evidence="6" type="ORF">HNQ40_001909</name>
</gene>
<dbReference type="Pfam" id="PF12833">
    <property type="entry name" value="HTH_18"/>
    <property type="match status" value="1"/>
</dbReference>
<keyword evidence="2" id="KW-0805">Transcription regulation</keyword>
<evidence type="ECO:0000256" key="4">
    <source>
        <dbReference type="ARBA" id="ARBA00023163"/>
    </source>
</evidence>
<dbReference type="GO" id="GO:0003700">
    <property type="term" value="F:DNA-binding transcription factor activity"/>
    <property type="evidence" value="ECO:0007669"/>
    <property type="project" value="InterPro"/>
</dbReference>
<dbReference type="InterPro" id="IPR020449">
    <property type="entry name" value="Tscrpt_reg_AraC-type_HTH"/>
</dbReference>
<reference evidence="6 7" key="1">
    <citation type="submission" date="2020-08" db="EMBL/GenBank/DDBJ databases">
        <title>Genomic Encyclopedia of Type Strains, Phase IV (KMG-IV): sequencing the most valuable type-strain genomes for metagenomic binning, comparative biology and taxonomic classification.</title>
        <authorList>
            <person name="Goeker M."/>
        </authorList>
    </citation>
    <scope>NUCLEOTIDE SEQUENCE [LARGE SCALE GENOMIC DNA]</scope>
    <source>
        <strain evidence="6 7">DSM 103725</strain>
    </source>
</reference>
<dbReference type="SUPFAM" id="SSF46689">
    <property type="entry name" value="Homeodomain-like"/>
    <property type="match status" value="1"/>
</dbReference>
<dbReference type="Gene3D" id="1.10.10.60">
    <property type="entry name" value="Homeodomain-like"/>
    <property type="match status" value="1"/>
</dbReference>
<dbReference type="InterPro" id="IPR003313">
    <property type="entry name" value="AraC-bd"/>
</dbReference>
<dbReference type="Pfam" id="PF02311">
    <property type="entry name" value="AraC_binding"/>
    <property type="match status" value="1"/>
</dbReference>
<evidence type="ECO:0000259" key="5">
    <source>
        <dbReference type="PROSITE" id="PS01124"/>
    </source>
</evidence>
<accession>A0A7X0H6B2</accession>
<feature type="domain" description="HTH araC/xylS-type" evidence="5">
    <location>
        <begin position="189"/>
        <end position="287"/>
    </location>
</feature>
<dbReference type="PANTHER" id="PTHR46796:SF13">
    <property type="entry name" value="HTH-TYPE TRANSCRIPTIONAL ACTIVATOR RHAS"/>
    <property type="match status" value="1"/>
</dbReference>
<dbReference type="InterPro" id="IPR018060">
    <property type="entry name" value="HTH_AraC"/>
</dbReference>
<evidence type="ECO:0000313" key="7">
    <source>
        <dbReference type="Proteomes" id="UP000541810"/>
    </source>
</evidence>
<keyword evidence="7" id="KW-1185">Reference proteome</keyword>
<dbReference type="PANTHER" id="PTHR46796">
    <property type="entry name" value="HTH-TYPE TRANSCRIPTIONAL ACTIVATOR RHAS-RELATED"/>
    <property type="match status" value="1"/>
</dbReference>
<dbReference type="GO" id="GO:0043565">
    <property type="term" value="F:sequence-specific DNA binding"/>
    <property type="evidence" value="ECO:0007669"/>
    <property type="project" value="InterPro"/>
</dbReference>
<keyword evidence="1" id="KW-0963">Cytoplasm</keyword>
<dbReference type="InterPro" id="IPR050204">
    <property type="entry name" value="AraC_XylS_family_regulators"/>
</dbReference>
<protein>
    <submittedName>
        <fullName evidence="6">AraC-like DNA-binding protein</fullName>
    </submittedName>
</protein>
<dbReference type="EMBL" id="JACHGY010000001">
    <property type="protein sequence ID" value="MBB6430103.1"/>
    <property type="molecule type" value="Genomic_DNA"/>
</dbReference>
<keyword evidence="4" id="KW-0804">Transcription</keyword>
<comment type="caution">
    <text evidence="6">The sequence shown here is derived from an EMBL/GenBank/DDBJ whole genome shotgun (WGS) entry which is preliminary data.</text>
</comment>
<keyword evidence="3 6" id="KW-0238">DNA-binding</keyword>
<evidence type="ECO:0000256" key="3">
    <source>
        <dbReference type="ARBA" id="ARBA00023125"/>
    </source>
</evidence>
<dbReference type="InterPro" id="IPR009057">
    <property type="entry name" value="Homeodomain-like_sf"/>
</dbReference>
<organism evidence="6 7">
    <name type="scientific">Algisphaera agarilytica</name>
    <dbReference type="NCBI Taxonomy" id="1385975"/>
    <lineage>
        <taxon>Bacteria</taxon>
        <taxon>Pseudomonadati</taxon>
        <taxon>Planctomycetota</taxon>
        <taxon>Phycisphaerae</taxon>
        <taxon>Phycisphaerales</taxon>
        <taxon>Phycisphaeraceae</taxon>
        <taxon>Algisphaera</taxon>
    </lineage>
</organism>
<evidence type="ECO:0000256" key="1">
    <source>
        <dbReference type="ARBA" id="ARBA00022490"/>
    </source>
</evidence>
<dbReference type="SUPFAM" id="SSF51215">
    <property type="entry name" value="Regulatory protein AraC"/>
    <property type="match status" value="1"/>
</dbReference>
<dbReference type="AlphaFoldDB" id="A0A7X0H6B2"/>
<dbReference type="RefSeq" id="WP_184677642.1">
    <property type="nucleotide sequence ID" value="NZ_JACHGY010000001.1"/>
</dbReference>
<dbReference type="SMART" id="SM00342">
    <property type="entry name" value="HTH_ARAC"/>
    <property type="match status" value="1"/>
</dbReference>
<dbReference type="InterPro" id="IPR037923">
    <property type="entry name" value="HTH-like"/>
</dbReference>
<evidence type="ECO:0000256" key="2">
    <source>
        <dbReference type="ARBA" id="ARBA00023015"/>
    </source>
</evidence>
<dbReference type="PRINTS" id="PR00032">
    <property type="entry name" value="HTHARAC"/>
</dbReference>